<comment type="caution">
    <text evidence="1">The sequence shown here is derived from an EMBL/GenBank/DDBJ whole genome shotgun (WGS) entry which is preliminary data.</text>
</comment>
<evidence type="ECO:0000313" key="1">
    <source>
        <dbReference type="EMBL" id="KAJ8127557.1"/>
    </source>
</evidence>
<gene>
    <name evidence="1" type="ORF">O1611_g6078</name>
</gene>
<sequence>MYGQALDKEELVTLPTRVLSVKNLDDIRLIESHGSEGRYCALSYCWGPDGKKNLKTVRENLENHLRGIRFLDLPKTFQEASIITHELGIEYLWIDSLCIVQGDRDDWSRESKVMGSIYENAFLMISATGSSDPAQGCFVVERPDDAPAASISVKADGEHAIHLNLRLMSQAETRPSFGPLGSRGWALQERYLSRRKLFFMPGGISWACKTVERDEPDIEVDLGIYNYDSWSAFLAEYTSSELTIVTDRLPAIQGIVEKMKEAQEGRYFYGVWDTGLVEQCLWISGIDVALTDALPGMPSWSWARTRGEKSWSITNQDVISEARANIHNDRPETLSVSGVLRQIGQSTRVKYCCIKDYTNFMDGLGLQLLGPGSEEYSIMDLYYKKRRCYALRDRSYKVLGFGVFDALRASRCVFASSALVERRSTLPSEV</sequence>
<evidence type="ECO:0000313" key="2">
    <source>
        <dbReference type="Proteomes" id="UP001153332"/>
    </source>
</evidence>
<accession>A0ACC2JJU4</accession>
<reference evidence="1" key="1">
    <citation type="submission" date="2022-12" db="EMBL/GenBank/DDBJ databases">
        <title>Genome Sequence of Lasiodiplodia mahajangana.</title>
        <authorList>
            <person name="Buettner E."/>
        </authorList>
    </citation>
    <scope>NUCLEOTIDE SEQUENCE</scope>
    <source>
        <strain evidence="1">VT137</strain>
    </source>
</reference>
<dbReference type="EMBL" id="JAPUUL010001383">
    <property type="protein sequence ID" value="KAJ8127557.1"/>
    <property type="molecule type" value="Genomic_DNA"/>
</dbReference>
<dbReference type="Proteomes" id="UP001153332">
    <property type="component" value="Unassembled WGS sequence"/>
</dbReference>
<proteinExistence type="predicted"/>
<protein>
    <submittedName>
        <fullName evidence="1">Uncharacterized protein</fullName>
    </submittedName>
</protein>
<name>A0ACC2JJU4_9PEZI</name>
<keyword evidence="2" id="KW-1185">Reference proteome</keyword>
<organism evidence="1 2">
    <name type="scientific">Lasiodiplodia mahajangana</name>
    <dbReference type="NCBI Taxonomy" id="1108764"/>
    <lineage>
        <taxon>Eukaryota</taxon>
        <taxon>Fungi</taxon>
        <taxon>Dikarya</taxon>
        <taxon>Ascomycota</taxon>
        <taxon>Pezizomycotina</taxon>
        <taxon>Dothideomycetes</taxon>
        <taxon>Dothideomycetes incertae sedis</taxon>
        <taxon>Botryosphaeriales</taxon>
        <taxon>Botryosphaeriaceae</taxon>
        <taxon>Lasiodiplodia</taxon>
    </lineage>
</organism>